<comment type="similarity">
    <text evidence="1">Belongs to the RNA polymerase alpha chain family.</text>
</comment>
<dbReference type="Pfam" id="PF01000">
    <property type="entry name" value="RNA_pol_A_bac"/>
    <property type="match status" value="1"/>
</dbReference>
<organism evidence="12 13">
    <name type="scientific">Candidatus Staskawiczbacteria bacterium RIFCSPLOWO2_01_FULL_33_9</name>
    <dbReference type="NCBI Taxonomy" id="1802211"/>
    <lineage>
        <taxon>Bacteria</taxon>
        <taxon>Candidatus Staskawicziibacteriota</taxon>
    </lineage>
</organism>
<evidence type="ECO:0000256" key="3">
    <source>
        <dbReference type="ARBA" id="ARBA00015972"/>
    </source>
</evidence>
<dbReference type="NCBIfam" id="TIGR02027">
    <property type="entry name" value="rpoA"/>
    <property type="match status" value="1"/>
</dbReference>
<evidence type="ECO:0000256" key="7">
    <source>
        <dbReference type="ARBA" id="ARBA00023163"/>
    </source>
</evidence>
<evidence type="ECO:0000313" key="12">
    <source>
        <dbReference type="EMBL" id="OGZ70417.1"/>
    </source>
</evidence>
<evidence type="ECO:0000256" key="6">
    <source>
        <dbReference type="ARBA" id="ARBA00022695"/>
    </source>
</evidence>
<dbReference type="Pfam" id="PF01193">
    <property type="entry name" value="RNA_pol_L"/>
    <property type="match status" value="1"/>
</dbReference>
<dbReference type="SMART" id="SM00662">
    <property type="entry name" value="RPOLD"/>
    <property type="match status" value="1"/>
</dbReference>
<dbReference type="EC" id="2.7.7.6" evidence="2"/>
<evidence type="ECO:0000256" key="5">
    <source>
        <dbReference type="ARBA" id="ARBA00022679"/>
    </source>
</evidence>
<sequence length="255" mass="28801">MIPLPLPIKIIKKNKNQARFEIEGLYPGYGTTIGNSLRRVLLSSLPGVAVTEAKIKGAPHEFSTISGILEDTIMVLLNLKNLRFKIYEGDSQKIQLKIKGDKNVTGGDFKLSPQVELANPDTHIATITDKKTELDIEIQIEKGIGYEPKDRRKIKKAEIGTIYLDAIYTPIKNVNLEVENMRVGERTDFDKLNLEIETDGTITPEEAFFDACDILMKHFNIISEAKALPKTKQLENVKVKKEKNKKVKVEKKKKK</sequence>
<gene>
    <name evidence="12" type="ORF">A2904_00275</name>
</gene>
<dbReference type="Proteomes" id="UP000176308">
    <property type="component" value="Unassembled WGS sequence"/>
</dbReference>
<proteinExistence type="inferred from homology"/>
<evidence type="ECO:0000313" key="13">
    <source>
        <dbReference type="Proteomes" id="UP000176308"/>
    </source>
</evidence>
<dbReference type="SUPFAM" id="SSF55257">
    <property type="entry name" value="RBP11-like subunits of RNA polymerase"/>
    <property type="match status" value="1"/>
</dbReference>
<keyword evidence="6" id="KW-0548">Nucleotidyltransferase</keyword>
<dbReference type="InterPro" id="IPR011263">
    <property type="entry name" value="DNA-dir_RNA_pol_RpoA/D/Rpb3"/>
</dbReference>
<evidence type="ECO:0000259" key="11">
    <source>
        <dbReference type="SMART" id="SM00662"/>
    </source>
</evidence>
<accession>A0A1G2I713</accession>
<dbReference type="CDD" id="cd06928">
    <property type="entry name" value="RNAP_alpha_NTD"/>
    <property type="match status" value="1"/>
</dbReference>
<keyword evidence="7" id="KW-0804">Transcription</keyword>
<dbReference type="FunFam" id="2.170.120.12:FF:000001">
    <property type="entry name" value="DNA-directed RNA polymerase subunit alpha"/>
    <property type="match status" value="1"/>
</dbReference>
<dbReference type="GO" id="GO:0003677">
    <property type="term" value="F:DNA binding"/>
    <property type="evidence" value="ECO:0007669"/>
    <property type="project" value="InterPro"/>
</dbReference>
<comment type="caution">
    <text evidence="12">The sequence shown here is derived from an EMBL/GenBank/DDBJ whole genome shotgun (WGS) entry which is preliminary data.</text>
</comment>
<evidence type="ECO:0000256" key="10">
    <source>
        <dbReference type="ARBA" id="ARBA00048552"/>
    </source>
</evidence>
<dbReference type="EMBL" id="MHOX01000027">
    <property type="protein sequence ID" value="OGZ70417.1"/>
    <property type="molecule type" value="Genomic_DNA"/>
</dbReference>
<dbReference type="GO" id="GO:0000428">
    <property type="term" value="C:DNA-directed RNA polymerase complex"/>
    <property type="evidence" value="ECO:0007669"/>
    <property type="project" value="UniProtKB-KW"/>
</dbReference>
<evidence type="ECO:0000256" key="1">
    <source>
        <dbReference type="ARBA" id="ARBA00007123"/>
    </source>
</evidence>
<dbReference type="GO" id="GO:0003899">
    <property type="term" value="F:DNA-directed RNA polymerase activity"/>
    <property type="evidence" value="ECO:0007669"/>
    <property type="project" value="UniProtKB-EC"/>
</dbReference>
<dbReference type="AlphaFoldDB" id="A0A1G2I713"/>
<dbReference type="InterPro" id="IPR011262">
    <property type="entry name" value="DNA-dir_RNA_pol_insert"/>
</dbReference>
<keyword evidence="5" id="KW-0808">Transferase</keyword>
<dbReference type="SUPFAM" id="SSF56553">
    <property type="entry name" value="Insert subdomain of RNA polymerase alpha subunit"/>
    <property type="match status" value="1"/>
</dbReference>
<dbReference type="InterPro" id="IPR036603">
    <property type="entry name" value="RBP11-like"/>
</dbReference>
<evidence type="ECO:0000256" key="4">
    <source>
        <dbReference type="ARBA" id="ARBA00022478"/>
    </source>
</evidence>
<dbReference type="Gene3D" id="3.30.1360.10">
    <property type="entry name" value="RNA polymerase, RBP11-like subunit"/>
    <property type="match status" value="1"/>
</dbReference>
<dbReference type="Gene3D" id="2.170.120.12">
    <property type="entry name" value="DNA-directed RNA polymerase, insert domain"/>
    <property type="match status" value="1"/>
</dbReference>
<comment type="catalytic activity">
    <reaction evidence="10">
        <text>RNA(n) + a ribonucleoside 5'-triphosphate = RNA(n+1) + diphosphate</text>
        <dbReference type="Rhea" id="RHEA:21248"/>
        <dbReference type="Rhea" id="RHEA-COMP:14527"/>
        <dbReference type="Rhea" id="RHEA-COMP:17342"/>
        <dbReference type="ChEBI" id="CHEBI:33019"/>
        <dbReference type="ChEBI" id="CHEBI:61557"/>
        <dbReference type="ChEBI" id="CHEBI:140395"/>
        <dbReference type="EC" id="2.7.7.6"/>
    </reaction>
</comment>
<feature type="domain" description="DNA-directed RNA polymerase RpoA/D/Rpb3-type" evidence="11">
    <location>
        <begin position="17"/>
        <end position="225"/>
    </location>
</feature>
<name>A0A1G2I713_9BACT</name>
<dbReference type="GO" id="GO:0046983">
    <property type="term" value="F:protein dimerization activity"/>
    <property type="evidence" value="ECO:0007669"/>
    <property type="project" value="InterPro"/>
</dbReference>
<evidence type="ECO:0000256" key="2">
    <source>
        <dbReference type="ARBA" id="ARBA00012418"/>
    </source>
</evidence>
<reference evidence="12 13" key="1">
    <citation type="journal article" date="2016" name="Nat. Commun.">
        <title>Thousands of microbial genomes shed light on interconnected biogeochemical processes in an aquifer system.</title>
        <authorList>
            <person name="Anantharaman K."/>
            <person name="Brown C.T."/>
            <person name="Hug L.A."/>
            <person name="Sharon I."/>
            <person name="Castelle C.J."/>
            <person name="Probst A.J."/>
            <person name="Thomas B.C."/>
            <person name="Singh A."/>
            <person name="Wilkins M.J."/>
            <person name="Karaoz U."/>
            <person name="Brodie E.L."/>
            <person name="Williams K.H."/>
            <person name="Hubbard S.S."/>
            <person name="Banfield J.F."/>
        </authorList>
    </citation>
    <scope>NUCLEOTIDE SEQUENCE [LARGE SCALE GENOMIC DNA]</scope>
</reference>
<evidence type="ECO:0000256" key="8">
    <source>
        <dbReference type="ARBA" id="ARBA00032524"/>
    </source>
</evidence>
<protein>
    <recommendedName>
        <fullName evidence="3">DNA-directed RNA polymerase subunit alpha</fullName>
        <ecNumber evidence="2">2.7.7.6</ecNumber>
    </recommendedName>
    <alternativeName>
        <fullName evidence="9">RNA polymerase subunit alpha</fullName>
    </alternativeName>
    <alternativeName>
        <fullName evidence="8">Transcriptase subunit alpha</fullName>
    </alternativeName>
</protein>
<dbReference type="GO" id="GO:0006351">
    <property type="term" value="P:DNA-templated transcription"/>
    <property type="evidence" value="ECO:0007669"/>
    <property type="project" value="InterPro"/>
</dbReference>
<dbReference type="GO" id="GO:0005737">
    <property type="term" value="C:cytoplasm"/>
    <property type="evidence" value="ECO:0007669"/>
    <property type="project" value="UniProtKB-ARBA"/>
</dbReference>
<keyword evidence="4 12" id="KW-0240">DNA-directed RNA polymerase</keyword>
<evidence type="ECO:0000256" key="9">
    <source>
        <dbReference type="ARBA" id="ARBA00033070"/>
    </source>
</evidence>
<dbReference type="InterPro" id="IPR036643">
    <property type="entry name" value="RNApol_insert_sf"/>
</dbReference>
<dbReference type="InterPro" id="IPR011773">
    <property type="entry name" value="DNA-dir_RpoA"/>
</dbReference>